<accession>A0ABQ1WSX1</accession>
<feature type="signal peptide" evidence="1">
    <location>
        <begin position="1"/>
        <end position="20"/>
    </location>
</feature>
<evidence type="ECO:0000313" key="3">
    <source>
        <dbReference type="Proteomes" id="UP000605733"/>
    </source>
</evidence>
<proteinExistence type="predicted"/>
<feature type="chain" id="PRO_5045199665" description="YD repeat-containing protein" evidence="1">
    <location>
        <begin position="21"/>
        <end position="247"/>
    </location>
</feature>
<dbReference type="RefSeq" id="WP_011709778.1">
    <property type="nucleotide sequence ID" value="NZ_BMIX01000009.1"/>
</dbReference>
<dbReference type="PROSITE" id="PS51257">
    <property type="entry name" value="PROKAR_LIPOPROTEIN"/>
    <property type="match status" value="1"/>
</dbReference>
<name>A0ABQ1WSX1_9FLAO</name>
<dbReference type="Proteomes" id="UP000605733">
    <property type="component" value="Unassembled WGS sequence"/>
</dbReference>
<dbReference type="EMBL" id="BMIX01000009">
    <property type="protein sequence ID" value="GGG44043.1"/>
    <property type="molecule type" value="Genomic_DNA"/>
</dbReference>
<evidence type="ECO:0008006" key="4">
    <source>
        <dbReference type="Google" id="ProtNLM"/>
    </source>
</evidence>
<keyword evidence="3" id="KW-1185">Reference proteome</keyword>
<sequence length="247" mass="28930">MKFLYVLVFLILSIGCSSNGDDHSSETIPDFSKVKEVVYWKKFGTNDSTILAEREYTIESGFVTEADFGGSENVYFEYDEDGRLIEVNGGTGTLDYEIIWNGENCTISTDYSTSNLIYNNGNLVELEYIHEEGNVSIYQKRNFEYSGENVIATYLNDTLQSEFLDYHSDVINPLYYLKSIEPWRATVNYKPFSKNIFDIRRDQPYSGGDYFSSLKDYEYIYLIKDRYRVESISPEWSIYTWKYEFFD</sequence>
<gene>
    <name evidence="2" type="ORF">GCM10011532_30120</name>
</gene>
<organism evidence="2 3">
    <name type="scientific">Christiangramia forsetii</name>
    <dbReference type="NCBI Taxonomy" id="411153"/>
    <lineage>
        <taxon>Bacteria</taxon>
        <taxon>Pseudomonadati</taxon>
        <taxon>Bacteroidota</taxon>
        <taxon>Flavobacteriia</taxon>
        <taxon>Flavobacteriales</taxon>
        <taxon>Flavobacteriaceae</taxon>
        <taxon>Christiangramia</taxon>
    </lineage>
</organism>
<evidence type="ECO:0000256" key="1">
    <source>
        <dbReference type="SAM" id="SignalP"/>
    </source>
</evidence>
<evidence type="ECO:0000313" key="2">
    <source>
        <dbReference type="EMBL" id="GGG44043.1"/>
    </source>
</evidence>
<keyword evidence="1" id="KW-0732">Signal</keyword>
<reference evidence="3" key="1">
    <citation type="journal article" date="2019" name="Int. J. Syst. Evol. Microbiol.">
        <title>The Global Catalogue of Microorganisms (GCM) 10K type strain sequencing project: providing services to taxonomists for standard genome sequencing and annotation.</title>
        <authorList>
            <consortium name="The Broad Institute Genomics Platform"/>
            <consortium name="The Broad Institute Genome Sequencing Center for Infectious Disease"/>
            <person name="Wu L."/>
            <person name="Ma J."/>
        </authorList>
    </citation>
    <scope>NUCLEOTIDE SEQUENCE [LARGE SCALE GENOMIC DNA]</scope>
    <source>
        <strain evidence="3">CGMCC 1.15422</strain>
    </source>
</reference>
<comment type="caution">
    <text evidence="2">The sequence shown here is derived from an EMBL/GenBank/DDBJ whole genome shotgun (WGS) entry which is preliminary data.</text>
</comment>
<protein>
    <recommendedName>
        <fullName evidence="4">YD repeat-containing protein</fullName>
    </recommendedName>
</protein>